<evidence type="ECO:0000256" key="2">
    <source>
        <dbReference type="ARBA" id="ARBA00022670"/>
    </source>
</evidence>
<feature type="coiled-coil region" evidence="7">
    <location>
        <begin position="145"/>
        <end position="193"/>
    </location>
</feature>
<dbReference type="SUPFAM" id="SSF51261">
    <property type="entry name" value="Duplicated hybrid motif"/>
    <property type="match status" value="1"/>
</dbReference>
<evidence type="ECO:0000256" key="1">
    <source>
        <dbReference type="ARBA" id="ARBA00001947"/>
    </source>
</evidence>
<evidence type="ECO:0000256" key="3">
    <source>
        <dbReference type="ARBA" id="ARBA00022723"/>
    </source>
</evidence>
<name>A0A212J7C9_9PROT</name>
<evidence type="ECO:0000259" key="8">
    <source>
        <dbReference type="Pfam" id="PF01551"/>
    </source>
</evidence>
<feature type="domain" description="DUF5930" evidence="9">
    <location>
        <begin position="11"/>
        <end position="327"/>
    </location>
</feature>
<evidence type="ECO:0000313" key="10">
    <source>
        <dbReference type="EMBL" id="SBV95333.1"/>
    </source>
</evidence>
<accession>A0A212J7C9</accession>
<dbReference type="InterPro" id="IPR011055">
    <property type="entry name" value="Dup_hybrid_motif"/>
</dbReference>
<feature type="coiled-coil region" evidence="7">
    <location>
        <begin position="217"/>
        <end position="244"/>
    </location>
</feature>
<sequence>MTFDPSHPKDSRLMAFLRRRFPERMIYIRTGGVSRTMTLTTTKQILMTTVLAGALGWTVYASGMQLAHEAILSLKSDQIAAARAAHDEVLAELVSYREKVAALTGDLQSSYARANDLAMQGVDLQKEIVAVERRMSSSGRSDAAKQKDQAQLDALEQKYVGVETARAQIERERERLRKQLAEIDQRMSRLASKGEVENDVLELRQAVLQRDLATSQRDTLVAENKRLSDRLERIQSAQKQLFDQVAGLADGGITQIEKTLRKTGLNVDELLGKQEANRGGPFVPADLPDLGREDLNTAMRSLSEQIDRWDGLARLMDNLPLGYPVKTPRITSGFGYRRDPFTGELAEHSGIDFRGEKGDVALATAPGTVVYVGDRGNYGLTVDIDHGMGLVTRFAHLEEALVKVGDELQTGGPVALIGNSGRSTGRHLHYEVRYNGQPYNPKELIRVKRYVQKNQ</sequence>
<keyword evidence="7" id="KW-0175">Coiled coil</keyword>
<dbReference type="Gene3D" id="2.70.70.10">
    <property type="entry name" value="Glucose Permease (Domain IIA)"/>
    <property type="match status" value="1"/>
</dbReference>
<keyword evidence="4" id="KW-0378">Hydrolase</keyword>
<comment type="cofactor">
    <cofactor evidence="1">
        <name>Zn(2+)</name>
        <dbReference type="ChEBI" id="CHEBI:29105"/>
    </cofactor>
</comment>
<dbReference type="GO" id="GO:0006508">
    <property type="term" value="P:proteolysis"/>
    <property type="evidence" value="ECO:0007669"/>
    <property type="project" value="UniProtKB-KW"/>
</dbReference>
<dbReference type="Pfam" id="PF19353">
    <property type="entry name" value="DUF5930"/>
    <property type="match status" value="1"/>
</dbReference>
<evidence type="ECO:0000259" key="9">
    <source>
        <dbReference type="Pfam" id="PF19353"/>
    </source>
</evidence>
<evidence type="ECO:0000256" key="6">
    <source>
        <dbReference type="ARBA" id="ARBA00023049"/>
    </source>
</evidence>
<dbReference type="GO" id="GO:0046872">
    <property type="term" value="F:metal ion binding"/>
    <property type="evidence" value="ECO:0007669"/>
    <property type="project" value="UniProtKB-KW"/>
</dbReference>
<dbReference type="PANTHER" id="PTHR21666">
    <property type="entry name" value="PEPTIDASE-RELATED"/>
    <property type="match status" value="1"/>
</dbReference>
<evidence type="ECO:0000256" key="5">
    <source>
        <dbReference type="ARBA" id="ARBA00022833"/>
    </source>
</evidence>
<dbReference type="AlphaFoldDB" id="A0A212J7C9"/>
<protein>
    <submittedName>
        <fullName evidence="10">Putative Peptidase M23B</fullName>
    </submittedName>
</protein>
<feature type="domain" description="M23ase beta-sheet core" evidence="8">
    <location>
        <begin position="347"/>
        <end position="441"/>
    </location>
</feature>
<dbReference type="Pfam" id="PF01551">
    <property type="entry name" value="Peptidase_M23"/>
    <property type="match status" value="1"/>
</dbReference>
<dbReference type="EMBL" id="FLUO01000001">
    <property type="protein sequence ID" value="SBV95333.1"/>
    <property type="molecule type" value="Genomic_DNA"/>
</dbReference>
<keyword evidence="5" id="KW-0862">Zinc</keyword>
<dbReference type="GO" id="GO:0004222">
    <property type="term" value="F:metalloendopeptidase activity"/>
    <property type="evidence" value="ECO:0007669"/>
    <property type="project" value="TreeGrafter"/>
</dbReference>
<dbReference type="CDD" id="cd12797">
    <property type="entry name" value="M23_peptidase"/>
    <property type="match status" value="1"/>
</dbReference>
<dbReference type="InterPro" id="IPR016047">
    <property type="entry name" value="M23ase_b-sheet_dom"/>
</dbReference>
<dbReference type="InterPro" id="IPR045974">
    <property type="entry name" value="DUF5930"/>
</dbReference>
<evidence type="ECO:0000256" key="7">
    <source>
        <dbReference type="SAM" id="Coils"/>
    </source>
</evidence>
<evidence type="ECO:0000256" key="4">
    <source>
        <dbReference type="ARBA" id="ARBA00022801"/>
    </source>
</evidence>
<organism evidence="10">
    <name type="scientific">uncultured Alphaproteobacteria bacterium</name>
    <dbReference type="NCBI Taxonomy" id="91750"/>
    <lineage>
        <taxon>Bacteria</taxon>
        <taxon>Pseudomonadati</taxon>
        <taxon>Pseudomonadota</taxon>
        <taxon>Alphaproteobacteria</taxon>
        <taxon>environmental samples</taxon>
    </lineage>
</organism>
<gene>
    <name evidence="10" type="ORF">KL86APRO_10622</name>
</gene>
<dbReference type="PANTHER" id="PTHR21666:SF288">
    <property type="entry name" value="CELL DIVISION PROTEIN YTFB"/>
    <property type="match status" value="1"/>
</dbReference>
<keyword evidence="3" id="KW-0479">Metal-binding</keyword>
<dbReference type="InterPro" id="IPR050570">
    <property type="entry name" value="Cell_wall_metabolism_enzyme"/>
</dbReference>
<reference evidence="10" key="1">
    <citation type="submission" date="2016-04" db="EMBL/GenBank/DDBJ databases">
        <authorList>
            <person name="Evans L.H."/>
            <person name="Alamgir A."/>
            <person name="Owens N."/>
            <person name="Weber N.D."/>
            <person name="Virtaneva K."/>
            <person name="Barbian K."/>
            <person name="Babar A."/>
            <person name="Rosenke K."/>
        </authorList>
    </citation>
    <scope>NUCLEOTIDE SEQUENCE</scope>
    <source>
        <strain evidence="10">86</strain>
    </source>
</reference>
<proteinExistence type="predicted"/>
<keyword evidence="6" id="KW-0482">Metalloprotease</keyword>
<keyword evidence="2" id="KW-0645">Protease</keyword>